<evidence type="ECO:0000256" key="1">
    <source>
        <dbReference type="SAM" id="Phobius"/>
    </source>
</evidence>
<name>A0A0M5L2J0_BIFBI</name>
<evidence type="ECO:0000313" key="2">
    <source>
        <dbReference type="EMBL" id="NGG36574.1"/>
    </source>
</evidence>
<dbReference type="AlphaFoldDB" id="A0A0M5L2J0"/>
<comment type="caution">
    <text evidence="3">The sequence shown here is derived from an EMBL/GenBank/DDBJ whole genome shotgun (WGS) entry which is preliminary data.</text>
</comment>
<dbReference type="Proteomes" id="UP000488776">
    <property type="component" value="Unassembled WGS sequence"/>
</dbReference>
<reference evidence="3 4" key="1">
    <citation type="submission" date="2018-08" db="EMBL/GenBank/DDBJ databases">
        <title>A genome reference for cultivated species of the human gut microbiota.</title>
        <authorList>
            <person name="Zou Y."/>
            <person name="Xue W."/>
            <person name="Luo G."/>
        </authorList>
    </citation>
    <scope>NUCLEOTIDE SEQUENCE [LARGE SCALE GENOMIC DNA]</scope>
    <source>
        <strain evidence="3 4">AM12-10</strain>
    </source>
</reference>
<protein>
    <submittedName>
        <fullName evidence="3">Uncharacterized protein</fullName>
    </submittedName>
</protein>
<organism evidence="3 4">
    <name type="scientific">Bifidobacterium bifidum</name>
    <dbReference type="NCBI Taxonomy" id="1681"/>
    <lineage>
        <taxon>Bacteria</taxon>
        <taxon>Bacillati</taxon>
        <taxon>Actinomycetota</taxon>
        <taxon>Actinomycetes</taxon>
        <taxon>Bifidobacteriales</taxon>
        <taxon>Bifidobacteriaceae</taxon>
        <taxon>Bifidobacterium</taxon>
    </lineage>
</organism>
<proteinExistence type="predicted"/>
<feature type="transmembrane region" description="Helical" evidence="1">
    <location>
        <begin position="50"/>
        <end position="70"/>
    </location>
</feature>
<reference evidence="2 5" key="2">
    <citation type="submission" date="2020-02" db="EMBL/GenBank/DDBJ databases">
        <title>Antibiotic susceptibility profiles of lactic acid bacteria isolated from the human vagina and genetic basis of atypical resistances.</title>
        <authorList>
            <person name="Sirichoat A."/>
            <person name="Florez A.B."/>
            <person name="Vazquez L."/>
            <person name="Buppasiri P."/>
            <person name="Panya M."/>
            <person name="Lulitanond V."/>
            <person name="Mayo B."/>
        </authorList>
    </citation>
    <scope>NUCLEOTIDE SEQUENCE [LARGE SCALE GENOMIC DNA]</scope>
    <source>
        <strain evidence="2 5">VA07-1AN</strain>
    </source>
</reference>
<evidence type="ECO:0000313" key="3">
    <source>
        <dbReference type="EMBL" id="RHJ23333.1"/>
    </source>
</evidence>
<dbReference type="EMBL" id="QRLR01000003">
    <property type="protein sequence ID" value="RHJ23333.1"/>
    <property type="molecule type" value="Genomic_DNA"/>
</dbReference>
<dbReference type="EMBL" id="JAAJBJ010000005">
    <property type="protein sequence ID" value="NGG36574.1"/>
    <property type="molecule type" value="Genomic_DNA"/>
</dbReference>
<dbReference type="RefSeq" id="WP_003811552.1">
    <property type="nucleotide sequence ID" value="NZ_AP018132.1"/>
</dbReference>
<evidence type="ECO:0000313" key="4">
    <source>
        <dbReference type="Proteomes" id="UP000283727"/>
    </source>
</evidence>
<accession>A0A0M5L2J0</accession>
<dbReference type="Proteomes" id="UP000283727">
    <property type="component" value="Unassembled WGS sequence"/>
</dbReference>
<keyword evidence="1" id="KW-0472">Membrane</keyword>
<keyword evidence="1" id="KW-0812">Transmembrane</keyword>
<keyword evidence="1" id="KW-1133">Transmembrane helix</keyword>
<evidence type="ECO:0000313" key="5">
    <source>
        <dbReference type="Proteomes" id="UP000488776"/>
    </source>
</evidence>
<sequence>MLARRIKENRSTLRANAEDADGLPCRHLRIGVMIVVIVAYVMFGPFRGDIVLVFGASAIFYVSGTFAFPVRSS</sequence>
<gene>
    <name evidence="3" type="ORF">DW137_06285</name>
    <name evidence="2" type="ORF">G5T23_05970</name>
</gene>
<feature type="transmembrane region" description="Helical" evidence="1">
    <location>
        <begin position="28"/>
        <end position="44"/>
    </location>
</feature>